<dbReference type="GO" id="GO:0070069">
    <property type="term" value="C:cytochrome complex"/>
    <property type="evidence" value="ECO:0007669"/>
    <property type="project" value="TreeGrafter"/>
</dbReference>
<dbReference type="NCBIfam" id="TIGR00203">
    <property type="entry name" value="cydB"/>
    <property type="match status" value="1"/>
</dbReference>
<gene>
    <name evidence="12" type="primary">cydB</name>
    <name evidence="12" type="ORF">NCTC12475_00704</name>
</gene>
<comment type="similarity">
    <text evidence="2">Belongs to the cytochrome ubiquinol oxidase subunit 2 family.</text>
</comment>
<dbReference type="STRING" id="32024.GCA_000788295_00957"/>
<dbReference type="AlphaFoldDB" id="A0A381DJ06"/>
<evidence type="ECO:0000256" key="2">
    <source>
        <dbReference type="ARBA" id="ARBA00007543"/>
    </source>
</evidence>
<evidence type="ECO:0000313" key="13">
    <source>
        <dbReference type="Proteomes" id="UP000254920"/>
    </source>
</evidence>
<organism evidence="12 13">
    <name type="scientific">Campylobacter sputorum subsp. sputorum</name>
    <dbReference type="NCBI Taxonomy" id="32024"/>
    <lineage>
        <taxon>Bacteria</taxon>
        <taxon>Pseudomonadati</taxon>
        <taxon>Campylobacterota</taxon>
        <taxon>Epsilonproteobacteria</taxon>
        <taxon>Campylobacterales</taxon>
        <taxon>Campylobacteraceae</taxon>
        <taxon>Campylobacter</taxon>
    </lineage>
</organism>
<evidence type="ECO:0000256" key="3">
    <source>
        <dbReference type="ARBA" id="ARBA00022448"/>
    </source>
</evidence>
<keyword evidence="9" id="KW-1133">Transmembrane helix</keyword>
<reference evidence="12 13" key="1">
    <citation type="submission" date="2018-06" db="EMBL/GenBank/DDBJ databases">
        <authorList>
            <consortium name="Pathogen Informatics"/>
            <person name="Doyle S."/>
        </authorList>
    </citation>
    <scope>NUCLEOTIDE SEQUENCE [LARGE SCALE GENOMIC DNA]</scope>
    <source>
        <strain evidence="12 13">NCTC12475</strain>
    </source>
</reference>
<keyword evidence="13" id="KW-1185">Reference proteome</keyword>
<keyword evidence="6" id="KW-0812">Transmembrane</keyword>
<keyword evidence="12" id="KW-0560">Oxidoreductase</keyword>
<evidence type="ECO:0000256" key="1">
    <source>
        <dbReference type="ARBA" id="ARBA00004651"/>
    </source>
</evidence>
<dbReference type="GO" id="GO:0005886">
    <property type="term" value="C:plasma membrane"/>
    <property type="evidence" value="ECO:0007669"/>
    <property type="project" value="UniProtKB-SubCell"/>
</dbReference>
<evidence type="ECO:0000256" key="10">
    <source>
        <dbReference type="ARBA" id="ARBA00023004"/>
    </source>
</evidence>
<dbReference type="GeneID" id="93091139"/>
<dbReference type="EC" id="1.10.3.-" evidence="12"/>
<sequence>MYETYQLYWWFIVSLLAGIFVFMMFVQGGQTLIFCLSENELHKDMIVNSIGKKWELTFTTLVMFGGACFAAFPLFYATSFGGGYWIWMAILFCFIIQAVAYEYRKKPHNFLGQKTYEIFLLINGSVGVFLIGLMLSTFFSGNEFKLNETNFVLWQNSLRGLEIFKNPFNYILGITLVFSSRVGGNLYLMNNIDDEYLNAKFRKSLKVNFIIFLLFFILFLLWIFTKDGFMMGEDGIVVMKKYQYILNFINTPILLVTFVLGLILVSYGIYKALFAKSNKGIFFYGLGIVMAVTSLFFSLGLSGNLFYPSYTHLQSSLSIYNSSSSLYTLRVMSVISVFIPFVLAYIIYVWRAMDKVKLTSKEIQNDEHIY</sequence>
<keyword evidence="10" id="KW-0408">Iron</keyword>
<dbReference type="OrthoDB" id="9776710at2"/>
<dbReference type="PANTHER" id="PTHR43141">
    <property type="entry name" value="CYTOCHROME BD2 SUBUNIT II"/>
    <property type="match status" value="1"/>
</dbReference>
<dbReference type="GO" id="GO:0009055">
    <property type="term" value="F:electron transfer activity"/>
    <property type="evidence" value="ECO:0007669"/>
    <property type="project" value="TreeGrafter"/>
</dbReference>
<evidence type="ECO:0000256" key="6">
    <source>
        <dbReference type="ARBA" id="ARBA00022692"/>
    </source>
</evidence>
<evidence type="ECO:0000256" key="11">
    <source>
        <dbReference type="ARBA" id="ARBA00023136"/>
    </source>
</evidence>
<dbReference type="RefSeq" id="WP_089182905.1">
    <property type="nucleotide sequence ID" value="NZ_CP043427.1"/>
</dbReference>
<evidence type="ECO:0000256" key="9">
    <source>
        <dbReference type="ARBA" id="ARBA00022989"/>
    </source>
</evidence>
<evidence type="ECO:0000256" key="8">
    <source>
        <dbReference type="ARBA" id="ARBA00022982"/>
    </source>
</evidence>
<keyword evidence="11" id="KW-0472">Membrane</keyword>
<evidence type="ECO:0000256" key="4">
    <source>
        <dbReference type="ARBA" id="ARBA00022475"/>
    </source>
</evidence>
<keyword evidence="3" id="KW-0813">Transport</keyword>
<comment type="subcellular location">
    <subcellularLocation>
        <location evidence="1">Cell membrane</location>
        <topology evidence="1">Multi-pass membrane protein</topology>
    </subcellularLocation>
</comment>
<keyword evidence="8" id="KW-0249">Electron transport</keyword>
<dbReference type="GO" id="GO:0046872">
    <property type="term" value="F:metal ion binding"/>
    <property type="evidence" value="ECO:0007669"/>
    <property type="project" value="UniProtKB-KW"/>
</dbReference>
<dbReference type="EMBL" id="UFVD01000001">
    <property type="protein sequence ID" value="SUX10507.1"/>
    <property type="molecule type" value="Genomic_DNA"/>
</dbReference>
<dbReference type="InterPro" id="IPR003317">
    <property type="entry name" value="Cyt-d_oxidase_su2"/>
</dbReference>
<evidence type="ECO:0000313" key="12">
    <source>
        <dbReference type="EMBL" id="SUX10507.1"/>
    </source>
</evidence>
<keyword evidence="5" id="KW-0349">Heme</keyword>
<dbReference type="PANTHER" id="PTHR43141:SF5">
    <property type="entry name" value="CYTOCHROME BD-I UBIQUINOL OXIDASE SUBUNIT 2"/>
    <property type="match status" value="1"/>
</dbReference>
<evidence type="ECO:0000256" key="5">
    <source>
        <dbReference type="ARBA" id="ARBA00022617"/>
    </source>
</evidence>
<name>A0A381DJ06_9BACT</name>
<dbReference type="GO" id="GO:0019646">
    <property type="term" value="P:aerobic electron transport chain"/>
    <property type="evidence" value="ECO:0007669"/>
    <property type="project" value="TreeGrafter"/>
</dbReference>
<evidence type="ECO:0000256" key="7">
    <source>
        <dbReference type="ARBA" id="ARBA00022723"/>
    </source>
</evidence>
<keyword evidence="7" id="KW-0479">Metal-binding</keyword>
<dbReference type="Pfam" id="PF02322">
    <property type="entry name" value="Cyt_bd_oxida_II"/>
    <property type="match status" value="1"/>
</dbReference>
<accession>A0A381DJ06</accession>
<protein>
    <submittedName>
        <fullName evidence="12">Cytochrome D ubiquinol oxidase, subunit II</fullName>
        <ecNumber evidence="12">1.10.3.-</ecNumber>
    </submittedName>
</protein>
<dbReference type="GO" id="GO:0016682">
    <property type="term" value="F:oxidoreductase activity, acting on diphenols and related substances as donors, oxygen as acceptor"/>
    <property type="evidence" value="ECO:0007669"/>
    <property type="project" value="TreeGrafter"/>
</dbReference>
<keyword evidence="4" id="KW-1003">Cell membrane</keyword>
<dbReference type="Proteomes" id="UP000254920">
    <property type="component" value="Unassembled WGS sequence"/>
</dbReference>
<proteinExistence type="inferred from homology"/>